<organism evidence="2 3">
    <name type="scientific">Flavobacterium cucumis</name>
    <dbReference type="NCBI Taxonomy" id="416016"/>
    <lineage>
        <taxon>Bacteria</taxon>
        <taxon>Pseudomonadati</taxon>
        <taxon>Bacteroidota</taxon>
        <taxon>Flavobacteriia</taxon>
        <taxon>Flavobacteriales</taxon>
        <taxon>Flavobacteriaceae</taxon>
        <taxon>Flavobacterium</taxon>
    </lineage>
</organism>
<feature type="transmembrane region" description="Helical" evidence="1">
    <location>
        <begin position="21"/>
        <end position="40"/>
    </location>
</feature>
<evidence type="ECO:0000256" key="1">
    <source>
        <dbReference type="SAM" id="Phobius"/>
    </source>
</evidence>
<keyword evidence="3" id="KW-1185">Reference proteome</keyword>
<proteinExistence type="predicted"/>
<dbReference type="Proteomes" id="UP000184611">
    <property type="component" value="Unassembled WGS sequence"/>
</dbReference>
<keyword evidence="1" id="KW-1133">Transmembrane helix</keyword>
<dbReference type="AlphaFoldDB" id="A0A1M7ZZ66"/>
<accession>A0A1M7ZZ66</accession>
<dbReference type="RefSeq" id="WP_073585020.1">
    <property type="nucleotide sequence ID" value="NZ_CBCSEA010000009.1"/>
</dbReference>
<dbReference type="STRING" id="416016.SAMN05443547_2542"/>
<name>A0A1M7ZZ66_9FLAO</name>
<evidence type="ECO:0000313" key="3">
    <source>
        <dbReference type="Proteomes" id="UP000184611"/>
    </source>
</evidence>
<dbReference type="EMBL" id="FRYK01000006">
    <property type="protein sequence ID" value="SHO74158.1"/>
    <property type="molecule type" value="Genomic_DNA"/>
</dbReference>
<sequence length="59" mass="7027">MKENKKQSDFNRTLDNRNTDISIIGRLFFSIFSFHIIDIFETSKAFSEKLLIRFANIRV</sequence>
<keyword evidence="1" id="KW-0472">Membrane</keyword>
<reference evidence="3" key="1">
    <citation type="submission" date="2016-12" db="EMBL/GenBank/DDBJ databases">
        <authorList>
            <person name="Varghese N."/>
            <person name="Submissions S."/>
        </authorList>
    </citation>
    <scope>NUCLEOTIDE SEQUENCE [LARGE SCALE GENOMIC DNA]</scope>
    <source>
        <strain evidence="3">DSM 18830</strain>
    </source>
</reference>
<gene>
    <name evidence="2" type="ORF">SAMN05443547_2542</name>
</gene>
<keyword evidence="1" id="KW-0812">Transmembrane</keyword>
<evidence type="ECO:0000313" key="2">
    <source>
        <dbReference type="EMBL" id="SHO74158.1"/>
    </source>
</evidence>
<protein>
    <submittedName>
        <fullName evidence="2">Uncharacterized protein</fullName>
    </submittedName>
</protein>